<dbReference type="InterPro" id="IPR036322">
    <property type="entry name" value="WD40_repeat_dom_sf"/>
</dbReference>
<reference evidence="8 9" key="1">
    <citation type="submission" date="2015-03" db="EMBL/GenBank/DDBJ databases">
        <title>RNA-seq based gene annotation and comparative genomics of four Zymoseptoria species reveal species-specific pathogenicity related genes and transposable element activity.</title>
        <authorList>
            <person name="Grandaubert J."/>
            <person name="Bhattacharyya A."/>
            <person name="Stukenbrock E.H."/>
        </authorList>
    </citation>
    <scope>NUCLEOTIDE SEQUENCE [LARGE SCALE GENOMIC DNA]</scope>
    <source>
        <strain evidence="8 9">Zb18110</strain>
    </source>
</reference>
<feature type="repeat" description="WD" evidence="5">
    <location>
        <begin position="124"/>
        <end position="157"/>
    </location>
</feature>
<gene>
    <name evidence="8" type="ORF">TI39_contig600g00015</name>
</gene>
<dbReference type="FunFam" id="2.130.10.10:FF:000929">
    <property type="entry name" value="Ribosomal assembly complex component Ipi3"/>
    <property type="match status" value="1"/>
</dbReference>
<feature type="region of interest" description="Disordered" evidence="7">
    <location>
        <begin position="490"/>
        <end position="520"/>
    </location>
</feature>
<keyword evidence="6" id="KW-0698">rRNA processing</keyword>
<dbReference type="GO" id="GO:0005656">
    <property type="term" value="C:nuclear pre-replicative complex"/>
    <property type="evidence" value="ECO:0007669"/>
    <property type="project" value="TreeGrafter"/>
</dbReference>
<keyword evidence="3 5" id="KW-0853">WD repeat</keyword>
<dbReference type="InterPro" id="IPR015943">
    <property type="entry name" value="WD40/YVTN_repeat-like_dom_sf"/>
</dbReference>
<name>A0A0F4GIA5_9PEZI</name>
<dbReference type="Proteomes" id="UP000033647">
    <property type="component" value="Unassembled WGS sequence"/>
</dbReference>
<evidence type="ECO:0000256" key="7">
    <source>
        <dbReference type="SAM" id="MobiDB-lite"/>
    </source>
</evidence>
<evidence type="ECO:0000256" key="3">
    <source>
        <dbReference type="ARBA" id="ARBA00022574"/>
    </source>
</evidence>
<comment type="similarity">
    <text evidence="2 6">Belongs to the WD repeat IPI3/WDR18 family.</text>
</comment>
<feature type="compositionally biased region" description="Acidic residues" evidence="7">
    <location>
        <begin position="508"/>
        <end position="520"/>
    </location>
</feature>
<keyword evidence="9" id="KW-1185">Reference proteome</keyword>
<dbReference type="GO" id="GO:0120330">
    <property type="term" value="C:rixosome complex"/>
    <property type="evidence" value="ECO:0007669"/>
    <property type="project" value="UniProtKB-UniRule"/>
</dbReference>
<evidence type="ECO:0000256" key="5">
    <source>
        <dbReference type="PROSITE-ProRule" id="PRU00221"/>
    </source>
</evidence>
<dbReference type="PANTHER" id="PTHR18763:SF0">
    <property type="entry name" value="WD REPEAT-CONTAINING PROTEIN 18"/>
    <property type="match status" value="1"/>
</dbReference>
<feature type="repeat" description="WD" evidence="5">
    <location>
        <begin position="175"/>
        <end position="219"/>
    </location>
</feature>
<protein>
    <recommendedName>
        <fullName evidence="6">Pre-rRNA-processing protein IPI3</fullName>
    </recommendedName>
</protein>
<dbReference type="EMBL" id="LAFY01000592">
    <property type="protein sequence ID" value="KJX96807.1"/>
    <property type="molecule type" value="Genomic_DNA"/>
</dbReference>
<dbReference type="OrthoDB" id="756370at2759"/>
<dbReference type="InterPro" id="IPR001680">
    <property type="entry name" value="WD40_rpt"/>
</dbReference>
<dbReference type="GO" id="GO:0006364">
    <property type="term" value="P:rRNA processing"/>
    <property type="evidence" value="ECO:0007669"/>
    <property type="project" value="UniProtKB-UniRule"/>
</dbReference>
<dbReference type="SUPFAM" id="SSF50978">
    <property type="entry name" value="WD40 repeat-like"/>
    <property type="match status" value="1"/>
</dbReference>
<organism evidence="8 9">
    <name type="scientific">Zymoseptoria brevis</name>
    <dbReference type="NCBI Taxonomy" id="1047168"/>
    <lineage>
        <taxon>Eukaryota</taxon>
        <taxon>Fungi</taxon>
        <taxon>Dikarya</taxon>
        <taxon>Ascomycota</taxon>
        <taxon>Pezizomycotina</taxon>
        <taxon>Dothideomycetes</taxon>
        <taxon>Dothideomycetidae</taxon>
        <taxon>Mycosphaerellales</taxon>
        <taxon>Mycosphaerellaceae</taxon>
        <taxon>Zymoseptoria</taxon>
    </lineage>
</organism>
<accession>A0A0F4GIA5</accession>
<evidence type="ECO:0000256" key="6">
    <source>
        <dbReference type="RuleBase" id="RU369067"/>
    </source>
</evidence>
<dbReference type="PROSITE" id="PS50082">
    <property type="entry name" value="WD_REPEATS_2"/>
    <property type="match status" value="2"/>
</dbReference>
<dbReference type="GO" id="GO:0006261">
    <property type="term" value="P:DNA-templated DNA replication"/>
    <property type="evidence" value="ECO:0007669"/>
    <property type="project" value="TreeGrafter"/>
</dbReference>
<dbReference type="PANTHER" id="PTHR18763">
    <property type="entry name" value="WD-REPEAT PROTEIN 18"/>
    <property type="match status" value="1"/>
</dbReference>
<dbReference type="STRING" id="1047168.A0A0F4GIA5"/>
<proteinExistence type="inferred from homology"/>
<sequence>MLAEHFIASTGVPAKAPGPNVAKDAAIFLHEFQPLAAQRTIFKKSATPPNCLAVSESNIFAAQADKGVVHVYNRLKGNQEAIVPFTEKLASITLACDDSVLVLGTAEGRIFLWETCTGRQITTSQAHLQAVTSVAVDASSNFLLSASKDSTVHVWSLPALLSFSTTSAVSPLRTFSSHRSEITSLTLGNGASNCNFVVSISKDKSCLVWDYHNNNLLRTYLLPGIPLCLALDPADRAAFVGYEDGTLQQLDLHTSSSGALDAIQNRANPTEPVQPPASTRWKLPESTHGAALSLSISFDGSTAISGHQSGTILAWDVPRGSFVSAQTQLPLPGPVSNVQFLPVTGFAARDQRTTKINEIVKPKFGAFDSSDRDSVPGNYTLQVQFPTDIASANATKQDNSFLDALTAPAFSLTLLDEGLNELASWKKSPSTQSNGATDVVDDDFMAFEDSASAPSKPTLADENANLKLQLEALRRVQQKSLQKILALSDENSILQKRGQQNNGASDATSEEESSSEDDSD</sequence>
<dbReference type="Pfam" id="PF00400">
    <property type="entry name" value="WD40"/>
    <property type="match status" value="2"/>
</dbReference>
<comment type="subunit">
    <text evidence="6">Component of the RIX1 complex, composed of IPI1, RIX1/IPI2 and IPI3 in a 1:2:2 stoichiometry. The complex interacts (via RIX1) with MDN1 (via its hexameric AAA ATPase ring) and the pre-60S ribosome particles.</text>
</comment>
<evidence type="ECO:0000256" key="1">
    <source>
        <dbReference type="ARBA" id="ARBA00002355"/>
    </source>
</evidence>
<evidence type="ECO:0000256" key="4">
    <source>
        <dbReference type="ARBA" id="ARBA00022737"/>
    </source>
</evidence>
<dbReference type="AlphaFoldDB" id="A0A0F4GIA5"/>
<keyword evidence="6" id="KW-0539">Nucleus</keyword>
<feature type="compositionally biased region" description="Polar residues" evidence="7">
    <location>
        <begin position="490"/>
        <end position="503"/>
    </location>
</feature>
<dbReference type="InterPro" id="IPR045227">
    <property type="entry name" value="WDR18/Ipi3/RID3"/>
</dbReference>
<comment type="function">
    <text evidence="1 6">Component of the RIX1 complex required for processing of ITS2 sequences from 35S pre-rRNA.</text>
</comment>
<comment type="subcellular location">
    <subcellularLocation>
        <location evidence="6">Nucleus</location>
    </subcellularLocation>
</comment>
<keyword evidence="4" id="KW-0677">Repeat</keyword>
<dbReference type="PROSITE" id="PS50294">
    <property type="entry name" value="WD_REPEATS_REGION"/>
    <property type="match status" value="1"/>
</dbReference>
<dbReference type="Gene3D" id="2.130.10.10">
    <property type="entry name" value="YVTN repeat-like/Quinoprotein amine dehydrogenase"/>
    <property type="match status" value="2"/>
</dbReference>
<dbReference type="SMART" id="SM00320">
    <property type="entry name" value="WD40"/>
    <property type="match status" value="6"/>
</dbReference>
<evidence type="ECO:0000256" key="2">
    <source>
        <dbReference type="ARBA" id="ARBA00010143"/>
    </source>
</evidence>
<evidence type="ECO:0000313" key="9">
    <source>
        <dbReference type="Proteomes" id="UP000033647"/>
    </source>
</evidence>
<comment type="caution">
    <text evidence="8">The sequence shown here is derived from an EMBL/GenBank/DDBJ whole genome shotgun (WGS) entry which is preliminary data.</text>
</comment>
<evidence type="ECO:0000313" key="8">
    <source>
        <dbReference type="EMBL" id="KJX96807.1"/>
    </source>
</evidence>